<reference evidence="1" key="1">
    <citation type="submission" date="2021-04" db="EMBL/GenBank/DDBJ databases">
        <authorList>
            <person name="Tunstrom K."/>
        </authorList>
    </citation>
    <scope>NUCLEOTIDE SEQUENCE</scope>
</reference>
<gene>
    <name evidence="1" type="ORF">PAPOLLO_LOCUS10744</name>
</gene>
<dbReference type="PANTHER" id="PTHR12517:SF0">
    <property type="entry name" value="INTERMEMBRANE LIPID TRANSFER PROTEIN VPS13B"/>
    <property type="match status" value="1"/>
</dbReference>
<organism evidence="1 2">
    <name type="scientific">Parnassius apollo</name>
    <name type="common">Apollo butterfly</name>
    <name type="synonym">Papilio apollo</name>
    <dbReference type="NCBI Taxonomy" id="110799"/>
    <lineage>
        <taxon>Eukaryota</taxon>
        <taxon>Metazoa</taxon>
        <taxon>Ecdysozoa</taxon>
        <taxon>Arthropoda</taxon>
        <taxon>Hexapoda</taxon>
        <taxon>Insecta</taxon>
        <taxon>Pterygota</taxon>
        <taxon>Neoptera</taxon>
        <taxon>Endopterygota</taxon>
        <taxon>Lepidoptera</taxon>
        <taxon>Glossata</taxon>
        <taxon>Ditrysia</taxon>
        <taxon>Papilionoidea</taxon>
        <taxon>Papilionidae</taxon>
        <taxon>Parnassiinae</taxon>
        <taxon>Parnassini</taxon>
        <taxon>Parnassius</taxon>
        <taxon>Parnassius</taxon>
    </lineage>
</organism>
<keyword evidence="2" id="KW-1185">Reference proteome</keyword>
<protein>
    <submittedName>
        <fullName evidence="1">(apollo) hypothetical protein</fullName>
    </submittedName>
</protein>
<name>A0A8S3WYR7_PARAO</name>
<sequence>MYIALDQSPLRLGAFRMRDAMTSVEHLTHVLTVHYLSAALLSAGWVVGGLELVGAPGALAARVGGAAGGVRGVATTAAAALLRSLSAAAGSLARNLDLLAGDDDHAQRAAAARRRPPPSLLAGLAAGLTNFAINILGAVGGLAHHPVVGVCVGEASGGAALRRGLVGALAKPLSATADLVAYAGQGLLAQTGWDAAPQAREWGGETEGGVAGAEAWRRACVRWAFRLAELPALAGYTVLLQSAPMLLIVTQKFLVLADPDTERIVEMIDLKLCTVQPLQGEVVEVLVKQRRPGKLPETLEVADENNEYQISAAAMARVARYTGSSMAGAAAGVASGSGVGVGVELGASDTRSLPLRAIPAQAQSLHATLCAATRHNCAAHFQLL</sequence>
<dbReference type="EMBL" id="CAJQZP010000774">
    <property type="protein sequence ID" value="CAG4983945.1"/>
    <property type="molecule type" value="Genomic_DNA"/>
</dbReference>
<dbReference type="PANTHER" id="PTHR12517">
    <property type="entry name" value="VACUOLAR PROTEIN SORTING-ASSOCIATED PROTEIN 13B"/>
    <property type="match status" value="1"/>
</dbReference>
<dbReference type="Proteomes" id="UP000691718">
    <property type="component" value="Unassembled WGS sequence"/>
</dbReference>
<dbReference type="OrthoDB" id="445152at2759"/>
<evidence type="ECO:0000313" key="1">
    <source>
        <dbReference type="EMBL" id="CAG4983945.1"/>
    </source>
</evidence>
<dbReference type="InterPro" id="IPR039782">
    <property type="entry name" value="VPS13B"/>
</dbReference>
<accession>A0A8S3WYR7</accession>
<dbReference type="AlphaFoldDB" id="A0A8S3WYR7"/>
<evidence type="ECO:0000313" key="2">
    <source>
        <dbReference type="Proteomes" id="UP000691718"/>
    </source>
</evidence>
<comment type="caution">
    <text evidence="1">The sequence shown here is derived from an EMBL/GenBank/DDBJ whole genome shotgun (WGS) entry which is preliminary data.</text>
</comment>
<proteinExistence type="predicted"/>